<keyword evidence="3 7" id="KW-0812">Transmembrane</keyword>
<dbReference type="PANTHER" id="PTHR23320">
    <property type="entry name" value="MEMBRANE-SPANNING 4-DOMAINS SUBFAMILY A MS4A -RELATED"/>
    <property type="match status" value="1"/>
</dbReference>
<dbReference type="GO" id="GO:0005886">
    <property type="term" value="C:plasma membrane"/>
    <property type="evidence" value="ECO:0007669"/>
    <property type="project" value="TreeGrafter"/>
</dbReference>
<feature type="compositionally biased region" description="Basic and acidic residues" evidence="6">
    <location>
        <begin position="852"/>
        <end position="861"/>
    </location>
</feature>
<reference evidence="8" key="3">
    <citation type="submission" date="2025-09" db="UniProtKB">
        <authorList>
            <consortium name="Ensembl"/>
        </authorList>
    </citation>
    <scope>IDENTIFICATION</scope>
    <source>
        <strain evidence="8">Thorbecke</strain>
    </source>
</reference>
<dbReference type="InterPro" id="IPR007237">
    <property type="entry name" value="CD20-like"/>
</dbReference>
<dbReference type="GeneID" id="100352133"/>
<dbReference type="EMBL" id="AAGW02038234">
    <property type="status" value="NOT_ANNOTATED_CDS"/>
    <property type="molecule type" value="Genomic_DNA"/>
</dbReference>
<evidence type="ECO:0000256" key="4">
    <source>
        <dbReference type="ARBA" id="ARBA00022989"/>
    </source>
</evidence>
<evidence type="ECO:0000256" key="5">
    <source>
        <dbReference type="ARBA" id="ARBA00023136"/>
    </source>
</evidence>
<name>G1T3K6_RABIT</name>
<feature type="compositionally biased region" description="Polar residues" evidence="6">
    <location>
        <begin position="735"/>
        <end position="748"/>
    </location>
</feature>
<feature type="region of interest" description="Disordered" evidence="6">
    <location>
        <begin position="436"/>
        <end position="492"/>
    </location>
</feature>
<reference evidence="8 9" key="1">
    <citation type="journal article" date="2011" name="Nature">
        <title>A high-resolution map of human evolutionary constraint using 29 mammals.</title>
        <authorList>
            <person name="Lindblad-Toh K."/>
            <person name="Garber M."/>
            <person name="Zuk O."/>
            <person name="Lin M.F."/>
            <person name="Parker B.J."/>
            <person name="Washietl S."/>
            <person name="Kheradpour P."/>
            <person name="Ernst J."/>
            <person name="Jordan G."/>
            <person name="Mauceli E."/>
            <person name="Ward L.D."/>
            <person name="Lowe C.B."/>
            <person name="Holloway A.K."/>
            <person name="Clamp M."/>
            <person name="Gnerre S."/>
            <person name="Alfoldi J."/>
            <person name="Beal K."/>
            <person name="Chang J."/>
            <person name="Clawson H."/>
            <person name="Cuff J."/>
            <person name="Di Palma F."/>
            <person name="Fitzgerald S."/>
            <person name="Flicek P."/>
            <person name="Guttman M."/>
            <person name="Hubisz M.J."/>
            <person name="Jaffe D.B."/>
            <person name="Jungreis I."/>
            <person name="Kent W.J."/>
            <person name="Kostka D."/>
            <person name="Lara M."/>
            <person name="Martins A.L."/>
            <person name="Massingham T."/>
            <person name="Moltke I."/>
            <person name="Raney B.J."/>
            <person name="Rasmussen M.D."/>
            <person name="Robinson J."/>
            <person name="Stark A."/>
            <person name="Vilella A.J."/>
            <person name="Wen J."/>
            <person name="Xie X."/>
            <person name="Zody M.C."/>
            <person name="Baldwin J."/>
            <person name="Bloom T."/>
            <person name="Chin C.W."/>
            <person name="Heiman D."/>
            <person name="Nicol R."/>
            <person name="Nusbaum C."/>
            <person name="Young S."/>
            <person name="Wilkinson J."/>
            <person name="Worley K.C."/>
            <person name="Kovar C.L."/>
            <person name="Muzny D.M."/>
            <person name="Gibbs R.A."/>
            <person name="Cree A."/>
            <person name="Dihn H.H."/>
            <person name="Fowler G."/>
            <person name="Jhangiani S."/>
            <person name="Joshi V."/>
            <person name="Lee S."/>
            <person name="Lewis L.R."/>
            <person name="Nazareth L.V."/>
            <person name="Okwuonu G."/>
            <person name="Santibanez J."/>
            <person name="Warren W.C."/>
            <person name="Mardis E.R."/>
            <person name="Weinstock G.M."/>
            <person name="Wilson R.K."/>
            <person name="Delehaunty K."/>
            <person name="Dooling D."/>
            <person name="Fronik C."/>
            <person name="Fulton L."/>
            <person name="Fulton B."/>
            <person name="Graves T."/>
            <person name="Minx P."/>
            <person name="Sodergren E."/>
            <person name="Birney E."/>
            <person name="Margulies E.H."/>
            <person name="Herrero J."/>
            <person name="Green E.D."/>
            <person name="Haussler D."/>
            <person name="Siepel A."/>
            <person name="Goldman N."/>
            <person name="Pollard K.S."/>
            <person name="Pedersen J.S."/>
            <person name="Lander E.S."/>
            <person name="Kellis M."/>
        </authorList>
    </citation>
    <scope>NUCLEOTIDE SEQUENCE [LARGE SCALE GENOMIC DNA]</scope>
    <source>
        <strain evidence="8 9">Thorbecke inbred</strain>
    </source>
</reference>
<protein>
    <recommendedName>
        <fullName evidence="10">Membrane spanning 4-domains A14</fullName>
    </recommendedName>
</protein>
<proteinExistence type="inferred from homology"/>
<feature type="transmembrane region" description="Helical" evidence="7">
    <location>
        <begin position="151"/>
        <end position="173"/>
    </location>
</feature>
<gene>
    <name evidence="8" type="primary">MS4A14</name>
</gene>
<sequence>MESPSEGKRAIALKPSDTVLTAFPYRPHSTLLDLLRGEPKVLGAVQILLALIILGIGIIFLLSYLSFSSKFPIVFLTGYPFWGALIFFLAGCFTVIDTSKRILGLSVTTINIISSLVAVAGITLTIISYINQHRFCQDLSFEGLCAIGRTLLIGMLSVLLIISIVEFSVSVTITCFRSKCWTRSNEVVFFLPEDVMQNSEQPAPEENVQLKFELQEASTSTDATKTEIFFFGSYAFYKLKVSRIPSGSQPCNTGRDNYESTSASVPHGQHQNIPISFKYLEEDIAQKQLPPISEQRISDYATYTKPDSKTGKFKKVVKEYTMAKSPQMQTQPLQDKDFLFQDFLVDSVQDLQALPPDDLPSQALLLQGQQAQAMSYKFPSSHIIQSYDLTSDDLPSQDIPSQDTIAQYVQPVYMSSQDTPLESMLYQDIMSQETQPAYTLSQDTQSQSTKSQSIPSHDRPSQNTASENMTSQDTSQNKSQDTSSQYTPSQDIPSQALPAQVALYEALTPYTVQIPNTQHLPEQSPDLQPQDIQAENLQLSQISYQDIRSEVLELTQEWNYEGVLHGKKSPRRHSSDWQTKGGQSPRRLSLELQPKDSQTAKQKSKDHQIKGWLSPKRHSIDKKTQYTQTSEQLSDQQAEDQQAKVGQFSKEQSRDIQTEDQLATKEQSPNEKTQYQQTEDQQVREEKSPREPPTNWQADGEKTLAEKASRQPCQYWASHIQQHQDSQSPEEETPDWTTENWQSSGKQYQDWRNQDWQTRDWKSQEWQFEMQHSLNWETQAGQIQDRLEEEALKQKTLHPEVQTQHTTARYRFGQKLQDMLCQNSQNQDKNKQNFLFRFILQEDTQTSSMQARDIKQGERKYRSQKPVDQQSEDMKPDCHPSSSQSLAQDTHIPCFSNIGSEQDVQQNASVCSDSYKEDLNFLSSSCHSKDQQQSEESD</sequence>
<feature type="transmembrane region" description="Helical" evidence="7">
    <location>
        <begin position="74"/>
        <end position="96"/>
    </location>
</feature>
<feature type="region of interest" description="Disordered" evidence="6">
    <location>
        <begin position="248"/>
        <end position="267"/>
    </location>
</feature>
<feature type="compositionally biased region" description="Basic and acidic residues" evidence="6">
    <location>
        <begin position="699"/>
        <end position="709"/>
    </location>
</feature>
<feature type="compositionally biased region" description="Polar residues" evidence="6">
    <location>
        <begin position="659"/>
        <end position="680"/>
    </location>
</feature>
<feature type="region of interest" description="Disordered" evidence="6">
    <location>
        <begin position="846"/>
        <end position="890"/>
    </location>
</feature>
<keyword evidence="9" id="KW-1185">Reference proteome</keyword>
<dbReference type="HOGENOM" id="CLU_011793_0_0_1"/>
<dbReference type="CTD" id="84689"/>
<dbReference type="Bgee" id="ENSOCUG00000012559">
    <property type="expression patterns" value="Expressed in testis and 2 other cell types or tissues"/>
</dbReference>
<keyword evidence="5 7" id="KW-0472">Membrane</keyword>
<dbReference type="Ensembl" id="ENSOCUT00000012554.4">
    <property type="protein sequence ID" value="ENSOCUP00000010810.3"/>
    <property type="gene ID" value="ENSOCUG00000012559.4"/>
</dbReference>
<dbReference type="GO" id="GO:0007166">
    <property type="term" value="P:cell surface receptor signaling pathway"/>
    <property type="evidence" value="ECO:0007669"/>
    <property type="project" value="TreeGrafter"/>
</dbReference>
<comment type="similarity">
    <text evidence="2">Belongs to the MS4A family.</text>
</comment>
<evidence type="ECO:0000256" key="3">
    <source>
        <dbReference type="ARBA" id="ARBA00022692"/>
    </source>
</evidence>
<dbReference type="AlphaFoldDB" id="G1T3K6"/>
<dbReference type="InterPro" id="IPR030417">
    <property type="entry name" value="MS4A"/>
</dbReference>
<evidence type="ECO:0000256" key="2">
    <source>
        <dbReference type="ARBA" id="ARBA00009565"/>
    </source>
</evidence>
<dbReference type="Proteomes" id="UP000001811">
    <property type="component" value="Chromosome 1"/>
</dbReference>
<feature type="compositionally biased region" description="Polar residues" evidence="6">
    <location>
        <begin position="461"/>
        <end position="492"/>
    </location>
</feature>
<evidence type="ECO:0000313" key="9">
    <source>
        <dbReference type="Proteomes" id="UP000001811"/>
    </source>
</evidence>
<feature type="compositionally biased region" description="Low complexity" evidence="6">
    <location>
        <begin position="439"/>
        <end position="455"/>
    </location>
</feature>
<dbReference type="eggNOG" id="ENOG502S7I2">
    <property type="taxonomic scope" value="Eukaryota"/>
</dbReference>
<evidence type="ECO:0000256" key="6">
    <source>
        <dbReference type="SAM" id="MobiDB-lite"/>
    </source>
</evidence>
<dbReference type="KEGG" id="ocu:100352133"/>
<accession>G1T3K6</accession>
<dbReference type="PANTHER" id="PTHR23320:SF10">
    <property type="entry name" value="MEMBRANE-SPANNING 4-DOMAINS SUBFAMILY A MEMBER 14"/>
    <property type="match status" value="1"/>
</dbReference>
<dbReference type="STRING" id="9986.ENSOCUP00000010810"/>
<keyword evidence="4 7" id="KW-1133">Transmembrane helix</keyword>
<feature type="transmembrane region" description="Helical" evidence="7">
    <location>
        <begin position="41"/>
        <end position="62"/>
    </location>
</feature>
<evidence type="ECO:0000313" key="8">
    <source>
        <dbReference type="Ensembl" id="ENSOCUP00000010810.3"/>
    </source>
</evidence>
<feature type="region of interest" description="Disordered" evidence="6">
    <location>
        <begin position="565"/>
        <end position="748"/>
    </location>
</feature>
<feature type="compositionally biased region" description="Basic and acidic residues" evidence="6">
    <location>
        <begin position="681"/>
        <end position="690"/>
    </location>
</feature>
<evidence type="ECO:0000256" key="1">
    <source>
        <dbReference type="ARBA" id="ARBA00004141"/>
    </source>
</evidence>
<organism evidence="8 9">
    <name type="scientific">Oryctolagus cuniculus</name>
    <name type="common">Rabbit</name>
    <dbReference type="NCBI Taxonomy" id="9986"/>
    <lineage>
        <taxon>Eukaryota</taxon>
        <taxon>Metazoa</taxon>
        <taxon>Chordata</taxon>
        <taxon>Craniata</taxon>
        <taxon>Vertebrata</taxon>
        <taxon>Euteleostomi</taxon>
        <taxon>Mammalia</taxon>
        <taxon>Eutheria</taxon>
        <taxon>Euarchontoglires</taxon>
        <taxon>Glires</taxon>
        <taxon>Lagomorpha</taxon>
        <taxon>Leporidae</taxon>
        <taxon>Oryctolagus</taxon>
    </lineage>
</organism>
<feature type="compositionally biased region" description="Polar residues" evidence="6">
    <location>
        <begin position="625"/>
        <end position="640"/>
    </location>
</feature>
<comment type="subcellular location">
    <subcellularLocation>
        <location evidence="1">Membrane</location>
        <topology evidence="1">Multi-pass membrane protein</topology>
    </subcellularLocation>
</comment>
<dbReference type="FunCoup" id="G1T3K6">
    <property type="interactions" value="76"/>
</dbReference>
<dbReference type="InParanoid" id="G1T3K6"/>
<evidence type="ECO:0000256" key="7">
    <source>
        <dbReference type="SAM" id="Phobius"/>
    </source>
</evidence>
<dbReference type="Pfam" id="PF04103">
    <property type="entry name" value="CD20"/>
    <property type="match status" value="1"/>
</dbReference>
<dbReference type="GeneTree" id="ENSGT00940000163132"/>
<evidence type="ECO:0008006" key="10">
    <source>
        <dbReference type="Google" id="ProtNLM"/>
    </source>
</evidence>
<reference evidence="8" key="2">
    <citation type="submission" date="2025-08" db="UniProtKB">
        <authorList>
            <consortium name="Ensembl"/>
        </authorList>
    </citation>
    <scope>IDENTIFICATION</scope>
    <source>
        <strain evidence="8">Thorbecke</strain>
    </source>
</reference>
<dbReference type="OrthoDB" id="9838243at2759"/>
<feature type="transmembrane region" description="Helical" evidence="7">
    <location>
        <begin position="102"/>
        <end position="130"/>
    </location>
</feature>